<organism evidence="1 2">
    <name type="scientific">Rhizopogon vinicolor AM-OR11-026</name>
    <dbReference type="NCBI Taxonomy" id="1314800"/>
    <lineage>
        <taxon>Eukaryota</taxon>
        <taxon>Fungi</taxon>
        <taxon>Dikarya</taxon>
        <taxon>Basidiomycota</taxon>
        <taxon>Agaricomycotina</taxon>
        <taxon>Agaricomycetes</taxon>
        <taxon>Agaricomycetidae</taxon>
        <taxon>Boletales</taxon>
        <taxon>Suillineae</taxon>
        <taxon>Rhizopogonaceae</taxon>
        <taxon>Rhizopogon</taxon>
    </lineage>
</organism>
<accession>A0A1B7NHQ2</accession>
<dbReference type="PANTHER" id="PTHR38115">
    <property type="entry name" value="LIPOCALIN-LIKE DOMAIN-CONTAINING PROTEIN"/>
    <property type="match status" value="1"/>
</dbReference>
<protein>
    <submittedName>
        <fullName evidence="1">Uncharacterized protein</fullName>
    </submittedName>
</protein>
<proteinExistence type="predicted"/>
<evidence type="ECO:0000313" key="2">
    <source>
        <dbReference type="Proteomes" id="UP000092154"/>
    </source>
</evidence>
<dbReference type="Proteomes" id="UP000092154">
    <property type="component" value="Unassembled WGS sequence"/>
</dbReference>
<dbReference type="EMBL" id="KV448125">
    <property type="protein sequence ID" value="OAX44396.1"/>
    <property type="molecule type" value="Genomic_DNA"/>
</dbReference>
<reference evidence="1 2" key="1">
    <citation type="submission" date="2016-06" db="EMBL/GenBank/DDBJ databases">
        <title>Comparative genomics of the ectomycorrhizal sister species Rhizopogon vinicolor and Rhizopogon vesiculosus (Basidiomycota: Boletales) reveals a divergence of the mating type B locus.</title>
        <authorList>
            <consortium name="DOE Joint Genome Institute"/>
            <person name="Mujic A.B."/>
            <person name="Kuo A."/>
            <person name="Tritt A."/>
            <person name="Lipzen A."/>
            <person name="Chen C."/>
            <person name="Johnson J."/>
            <person name="Sharma A."/>
            <person name="Barry K."/>
            <person name="Grigoriev I.V."/>
            <person name="Spatafora J.W."/>
        </authorList>
    </citation>
    <scope>NUCLEOTIDE SEQUENCE [LARGE SCALE GENOMIC DNA]</scope>
    <source>
        <strain evidence="1 2">AM-OR11-026</strain>
    </source>
</reference>
<keyword evidence="2" id="KW-1185">Reference proteome</keyword>
<dbReference type="PANTHER" id="PTHR38115:SF1">
    <property type="entry name" value="LIPOCALIN-LIKE DOMAIN-CONTAINING PROTEIN"/>
    <property type="match status" value="1"/>
</dbReference>
<sequence>MIGSEVGSAGRDTTLHVKSTLGHVDSIRSEGITTVCVRGTTLARPLLAMACPDSVTTKNLTGKLRLNKSLSDSVDQTLKLQGISYLMRTAISILSLTLELNHYTDDAGVERIDIKQILSGGLKAPDDNLVINNEDSRRDDHIFGPLVINPRRTKVDKLEIDFLKEGWTEDTHEDGVIYCVVRSDTEKTGKDWAVHVVWGFTIKDGVRVFARRYRFTTKNSPEPIYVKLYYDYSE</sequence>
<name>A0A1B7NHQ2_9AGAM</name>
<evidence type="ECO:0000313" key="1">
    <source>
        <dbReference type="EMBL" id="OAX44396.1"/>
    </source>
</evidence>
<dbReference type="AlphaFoldDB" id="A0A1B7NHQ2"/>
<dbReference type="InterPro" id="IPR053037">
    <property type="entry name" value="Pericyclase_pydY-like"/>
</dbReference>
<gene>
    <name evidence="1" type="ORF">K503DRAFT_383870</name>
</gene>
<dbReference type="InParanoid" id="A0A1B7NHQ2"/>
<dbReference type="OrthoDB" id="425354at2759"/>